<protein>
    <submittedName>
        <fullName evidence="1">Uncharacterized protein</fullName>
    </submittedName>
</protein>
<dbReference type="GeneID" id="56035308"/>
<dbReference type="AlphaFoldDB" id="A0A7D5GJL2"/>
<evidence type="ECO:0000313" key="1">
    <source>
        <dbReference type="EMBL" id="QLG50667.1"/>
    </source>
</evidence>
<dbReference type="RefSeq" id="WP_179263387.1">
    <property type="nucleotide sequence ID" value="NZ_CP058601.1"/>
</dbReference>
<dbReference type="OrthoDB" id="350031at2157"/>
<proteinExistence type="predicted"/>
<dbReference type="EMBL" id="CP058601">
    <property type="protein sequence ID" value="QLG50667.1"/>
    <property type="molecule type" value="Genomic_DNA"/>
</dbReference>
<reference evidence="1 2" key="1">
    <citation type="submission" date="2020-07" db="EMBL/GenBank/DDBJ databases">
        <authorList>
            <person name="Cui H."/>
        </authorList>
    </citation>
    <scope>NUCLEOTIDE SEQUENCE [LARGE SCALE GENOMIC DNA]</scope>
    <source>
        <strain evidence="1 2">YPL8</strain>
    </source>
</reference>
<organism evidence="1 2">
    <name type="scientific">Natrinema halophilum</name>
    <dbReference type="NCBI Taxonomy" id="1699371"/>
    <lineage>
        <taxon>Archaea</taxon>
        <taxon>Methanobacteriati</taxon>
        <taxon>Methanobacteriota</taxon>
        <taxon>Stenosarchaea group</taxon>
        <taxon>Halobacteria</taxon>
        <taxon>Halobacteriales</taxon>
        <taxon>Natrialbaceae</taxon>
        <taxon>Natrinema</taxon>
    </lineage>
</organism>
<name>A0A7D5GJL2_9EURY</name>
<accession>A0A7D5GJL2</accession>
<dbReference type="Proteomes" id="UP000509241">
    <property type="component" value="Chromosome"/>
</dbReference>
<evidence type="ECO:0000313" key="2">
    <source>
        <dbReference type="Proteomes" id="UP000509241"/>
    </source>
</evidence>
<dbReference type="KEGG" id="haly:HYG82_18415"/>
<keyword evidence="2" id="KW-1185">Reference proteome</keyword>
<gene>
    <name evidence="1" type="ORF">HYG82_18415</name>
</gene>
<sequence>MAEQLSLKQLYQYTFATDERLAKMESGIEFDEEPTKFTAFYHRDRGGVEEDVLVRDVNEIIEESKWSPLLDEGFERIAHLLEGANTIPVGEKENGDLYELTYGNGEPAVGDKVQIQLRQG</sequence>